<proteinExistence type="inferred from homology"/>
<dbReference type="RefSeq" id="WP_020515799.1">
    <property type="nucleotide sequence ID" value="NZ_JBIAZU010000003.1"/>
</dbReference>
<evidence type="ECO:0000256" key="3">
    <source>
        <dbReference type="ARBA" id="ARBA00022729"/>
    </source>
</evidence>
<comment type="caution">
    <text evidence="4">The sequence shown here is derived from an EMBL/GenBank/DDBJ whole genome shotgun (WGS) entry which is preliminary data.</text>
</comment>
<protein>
    <submittedName>
        <fullName evidence="4">ABC transporter substrate-binding protein</fullName>
    </submittedName>
</protein>
<accession>A0ABW6WEC6</accession>
<evidence type="ECO:0000313" key="5">
    <source>
        <dbReference type="Proteomes" id="UP001602245"/>
    </source>
</evidence>
<dbReference type="InterPro" id="IPR050490">
    <property type="entry name" value="Bact_solute-bd_prot1"/>
</dbReference>
<keyword evidence="3" id="KW-0732">Signal</keyword>
<keyword evidence="2" id="KW-0813">Transport</keyword>
<sequence>MFSTRRGARFPSSSAIASIDPASAGLSRRRLLGLSAGAGVALLASACGAGGDSSDSAGSKTLTLACEGGGKIELQPIVDKFRQQTGTTVTLVELPYDGLFNRLTSELAGAKASFDICAIDAVWIPLFAGKLAPLDDLFTPAVQADLFPALVKEPQVGGHFVGMPVWTNAEVLLYRTDLFGDPKEKAAFKAKYGYELVPPATWEQFTDVAQFFTRPDKKLYGTDVKGKVETEWLAHVLQAGSPGVVLDDTGAVIVDNSQHLAALAFYADLQNKYKVSPAGAAQIDWSAAQNLFNQGSTAMTRFWAHAYRQIPTDAAVAGKVGAAPMIGGSAGVAGIPGPWYLSVPQSSAKQDLAKQFIQFCYDNNALSLDTSLGLAARKSAYQQYADKKGFEAFGPLLKTLDAPATRSRPAHPKWQQIVDSALIPMLQKAVTPGADYAALLKSTRTQIEGIIK</sequence>
<dbReference type="Proteomes" id="UP001602245">
    <property type="component" value="Unassembled WGS sequence"/>
</dbReference>
<gene>
    <name evidence="4" type="ORF">ACFY35_16270</name>
</gene>
<dbReference type="SUPFAM" id="SSF53850">
    <property type="entry name" value="Periplasmic binding protein-like II"/>
    <property type="match status" value="1"/>
</dbReference>
<comment type="similarity">
    <text evidence="1">Belongs to the bacterial solute-binding protein 1 family.</text>
</comment>
<organism evidence="4 5">
    <name type="scientific">Paractinoplanes globisporus</name>
    <dbReference type="NCBI Taxonomy" id="113565"/>
    <lineage>
        <taxon>Bacteria</taxon>
        <taxon>Bacillati</taxon>
        <taxon>Actinomycetota</taxon>
        <taxon>Actinomycetes</taxon>
        <taxon>Micromonosporales</taxon>
        <taxon>Micromonosporaceae</taxon>
        <taxon>Paractinoplanes</taxon>
    </lineage>
</organism>
<dbReference type="PANTHER" id="PTHR43649:SF34">
    <property type="entry name" value="ABC TRANSPORTER PERIPLASMIC-BINDING PROTEIN YCJN-RELATED"/>
    <property type="match status" value="1"/>
</dbReference>
<dbReference type="Pfam" id="PF01547">
    <property type="entry name" value="SBP_bac_1"/>
    <property type="match status" value="1"/>
</dbReference>
<name>A0ABW6WEC6_9ACTN</name>
<dbReference type="EMBL" id="JBIAZU010000003">
    <property type="protein sequence ID" value="MFF5290999.1"/>
    <property type="molecule type" value="Genomic_DNA"/>
</dbReference>
<dbReference type="InterPro" id="IPR006059">
    <property type="entry name" value="SBP"/>
</dbReference>
<evidence type="ECO:0000256" key="1">
    <source>
        <dbReference type="ARBA" id="ARBA00008520"/>
    </source>
</evidence>
<dbReference type="PANTHER" id="PTHR43649">
    <property type="entry name" value="ARABINOSE-BINDING PROTEIN-RELATED"/>
    <property type="match status" value="1"/>
</dbReference>
<dbReference type="Gene3D" id="3.40.190.10">
    <property type="entry name" value="Periplasmic binding protein-like II"/>
    <property type="match status" value="2"/>
</dbReference>
<evidence type="ECO:0000256" key="2">
    <source>
        <dbReference type="ARBA" id="ARBA00022448"/>
    </source>
</evidence>
<evidence type="ECO:0000313" key="4">
    <source>
        <dbReference type="EMBL" id="MFF5290999.1"/>
    </source>
</evidence>
<dbReference type="InterPro" id="IPR006311">
    <property type="entry name" value="TAT_signal"/>
</dbReference>
<keyword evidence="5" id="KW-1185">Reference proteome</keyword>
<reference evidence="4 5" key="1">
    <citation type="submission" date="2024-10" db="EMBL/GenBank/DDBJ databases">
        <title>The Natural Products Discovery Center: Release of the First 8490 Sequenced Strains for Exploring Actinobacteria Biosynthetic Diversity.</title>
        <authorList>
            <person name="Kalkreuter E."/>
            <person name="Kautsar S.A."/>
            <person name="Yang D."/>
            <person name="Bader C.D."/>
            <person name="Teijaro C.N."/>
            <person name="Fluegel L."/>
            <person name="Davis C.M."/>
            <person name="Simpson J.R."/>
            <person name="Lauterbach L."/>
            <person name="Steele A.D."/>
            <person name="Gui C."/>
            <person name="Meng S."/>
            <person name="Li G."/>
            <person name="Viehrig K."/>
            <person name="Ye F."/>
            <person name="Su P."/>
            <person name="Kiefer A.F."/>
            <person name="Nichols A."/>
            <person name="Cepeda A.J."/>
            <person name="Yan W."/>
            <person name="Fan B."/>
            <person name="Jiang Y."/>
            <person name="Adhikari A."/>
            <person name="Zheng C.-J."/>
            <person name="Schuster L."/>
            <person name="Cowan T.M."/>
            <person name="Smanski M.J."/>
            <person name="Chevrette M.G."/>
            <person name="De Carvalho L.P.S."/>
            <person name="Shen B."/>
        </authorList>
    </citation>
    <scope>NUCLEOTIDE SEQUENCE [LARGE SCALE GENOMIC DNA]</scope>
    <source>
        <strain evidence="4 5">NPDC000087</strain>
    </source>
</reference>
<dbReference type="PROSITE" id="PS51318">
    <property type="entry name" value="TAT"/>
    <property type="match status" value="1"/>
</dbReference>